<organism evidence="1">
    <name type="scientific">virus sp. ct5rm7</name>
    <dbReference type="NCBI Taxonomy" id="2827298"/>
    <lineage>
        <taxon>Viruses</taxon>
    </lineage>
</organism>
<proteinExistence type="predicted"/>
<evidence type="ECO:0000313" key="1">
    <source>
        <dbReference type="EMBL" id="DAE30289.1"/>
    </source>
</evidence>
<sequence>MASKDRESGIEISNFNGSHHMHKTDEGRLILSAYPYPEIRGIDEVFSTLETDPKLLAEAERRGFYMGDTKANRMFNHLFYHGGSIRLKSDVDSGYVRRAVPYIKALIRSFAPKHEEKEAVCAMILDEIADDIA</sequence>
<accession>A0A8S5RGT0</accession>
<reference evidence="1" key="1">
    <citation type="journal article" date="2021" name="Proc. Natl. Acad. Sci. U.S.A.">
        <title>A Catalog of Tens of Thousands of Viruses from Human Metagenomes Reveals Hidden Associations with Chronic Diseases.</title>
        <authorList>
            <person name="Tisza M.J."/>
            <person name="Buck C.B."/>
        </authorList>
    </citation>
    <scope>NUCLEOTIDE SEQUENCE</scope>
    <source>
        <strain evidence="1">Ct5rm7</strain>
    </source>
</reference>
<name>A0A8S5RGT0_9VIRU</name>
<protein>
    <submittedName>
        <fullName evidence="1">Uncharacterized protein</fullName>
    </submittedName>
</protein>
<dbReference type="EMBL" id="BK059103">
    <property type="protein sequence ID" value="DAE30289.1"/>
    <property type="molecule type" value="Genomic_DNA"/>
</dbReference>